<dbReference type="STRING" id="1308866.J416_12302"/>
<dbReference type="PATRIC" id="fig|1308866.3.peg.2487"/>
<dbReference type="GO" id="GO:0001522">
    <property type="term" value="P:pseudouridine synthesis"/>
    <property type="evidence" value="ECO:0007669"/>
    <property type="project" value="InterPro"/>
</dbReference>
<keyword evidence="1" id="KW-0694">RNA-binding</keyword>
<dbReference type="RefSeq" id="WP_003472215.1">
    <property type="nucleotide sequence ID" value="NZ_APML01000056.1"/>
</dbReference>
<dbReference type="GO" id="GO:0009982">
    <property type="term" value="F:pseudouridine synthase activity"/>
    <property type="evidence" value="ECO:0007669"/>
    <property type="project" value="InterPro"/>
</dbReference>
<dbReference type="eggNOG" id="COG0564">
    <property type="taxonomic scope" value="Bacteria"/>
</dbReference>
<dbReference type="InterPro" id="IPR020103">
    <property type="entry name" value="PsdUridine_synth_cat_dom_sf"/>
</dbReference>
<dbReference type="EMBL" id="APML01000056">
    <property type="protein sequence ID" value="ENH96190.1"/>
    <property type="molecule type" value="Genomic_DNA"/>
</dbReference>
<name>N4WNX3_9BACI</name>
<organism evidence="2 3">
    <name type="scientific">Gracilibacillus halophilus YIM-C55.5</name>
    <dbReference type="NCBI Taxonomy" id="1308866"/>
    <lineage>
        <taxon>Bacteria</taxon>
        <taxon>Bacillati</taxon>
        <taxon>Bacillota</taxon>
        <taxon>Bacilli</taxon>
        <taxon>Bacillales</taxon>
        <taxon>Bacillaceae</taxon>
        <taxon>Gracilibacillus</taxon>
    </lineage>
</organism>
<protein>
    <submittedName>
        <fullName evidence="2">RNA pseudouridylate synthase</fullName>
    </submittedName>
</protein>
<reference evidence="2 3" key="1">
    <citation type="submission" date="2013-03" db="EMBL/GenBank/DDBJ databases">
        <title>Draft genome sequence of Gracibacillus halophilus YIM-C55.5, a moderately halophilic and thermophilic organism from the Xiaochaidamu salt lake.</title>
        <authorList>
            <person name="Sugumar T."/>
            <person name="Polireddy D.R."/>
            <person name="Antony A."/>
            <person name="Madhava Y.R."/>
            <person name="Sivakumar N."/>
        </authorList>
    </citation>
    <scope>NUCLEOTIDE SEQUENCE [LARGE SCALE GENOMIC DNA]</scope>
    <source>
        <strain evidence="2 3">YIM-C55.5</strain>
    </source>
</reference>
<comment type="caution">
    <text evidence="2">The sequence shown here is derived from an EMBL/GenBank/DDBJ whole genome shotgun (WGS) entry which is preliminary data.</text>
</comment>
<dbReference type="AlphaFoldDB" id="N4WNX3"/>
<sequence length="126" mass="14573">MQWKVEEHHESRIVGHYLRHVIGVSRSLLHSIKHHGQLLLNGEHVTVRHDIHVGDIIRVELPEETPSPSLKPQSIPIDIVYEDDDVLVINKPPNMASMLQRNIESIRWPMRFSGIIKSITSLIRFI</sequence>
<gene>
    <name evidence="2" type="ORF">J416_12302</name>
</gene>
<dbReference type="Proteomes" id="UP000012283">
    <property type="component" value="Unassembled WGS sequence"/>
</dbReference>
<evidence type="ECO:0000256" key="1">
    <source>
        <dbReference type="PROSITE-ProRule" id="PRU00182"/>
    </source>
</evidence>
<proteinExistence type="predicted"/>
<keyword evidence="3" id="KW-1185">Reference proteome</keyword>
<dbReference type="GO" id="GO:0006396">
    <property type="term" value="P:RNA processing"/>
    <property type="evidence" value="ECO:0007669"/>
    <property type="project" value="UniProtKB-ARBA"/>
</dbReference>
<evidence type="ECO:0000313" key="3">
    <source>
        <dbReference type="Proteomes" id="UP000012283"/>
    </source>
</evidence>
<dbReference type="PROSITE" id="PS50889">
    <property type="entry name" value="S4"/>
    <property type="match status" value="1"/>
</dbReference>
<dbReference type="GO" id="GO:0003723">
    <property type="term" value="F:RNA binding"/>
    <property type="evidence" value="ECO:0007669"/>
    <property type="project" value="UniProtKB-KW"/>
</dbReference>
<dbReference type="GO" id="GO:0140098">
    <property type="term" value="F:catalytic activity, acting on RNA"/>
    <property type="evidence" value="ECO:0007669"/>
    <property type="project" value="UniProtKB-ARBA"/>
</dbReference>
<dbReference type="SUPFAM" id="SSF55120">
    <property type="entry name" value="Pseudouridine synthase"/>
    <property type="match status" value="1"/>
</dbReference>
<dbReference type="Gene3D" id="3.30.2350.10">
    <property type="entry name" value="Pseudouridine synthase"/>
    <property type="match status" value="1"/>
</dbReference>
<evidence type="ECO:0000313" key="2">
    <source>
        <dbReference type="EMBL" id="ENH96190.1"/>
    </source>
</evidence>
<accession>N4WNX3</accession>